<feature type="non-terminal residue" evidence="2">
    <location>
        <position position="1"/>
    </location>
</feature>
<keyword evidence="3" id="KW-1185">Reference proteome</keyword>
<dbReference type="Proteomes" id="UP000053766">
    <property type="component" value="Unassembled WGS sequence"/>
</dbReference>
<evidence type="ECO:0000313" key="3">
    <source>
        <dbReference type="Proteomes" id="UP000053766"/>
    </source>
</evidence>
<evidence type="ECO:0000313" key="2">
    <source>
        <dbReference type="EMBL" id="KJH39945.1"/>
    </source>
</evidence>
<dbReference type="AlphaFoldDB" id="A0A0D8X5Y1"/>
<reference evidence="2 3" key="1">
    <citation type="submission" date="2013-11" db="EMBL/GenBank/DDBJ databases">
        <title>Draft genome of the bovine lungworm Dictyocaulus viviparus.</title>
        <authorList>
            <person name="Mitreva M."/>
        </authorList>
    </citation>
    <scope>NUCLEOTIDE SEQUENCE [LARGE SCALE GENOMIC DNA]</scope>
    <source>
        <strain evidence="2 3">HannoverDv2000</strain>
    </source>
</reference>
<accession>A0A0D8X5Y1</accession>
<reference evidence="3" key="2">
    <citation type="journal article" date="2016" name="Sci. Rep.">
        <title>Dictyocaulus viviparus genome, variome and transcriptome elucidate lungworm biology and support future intervention.</title>
        <authorList>
            <person name="McNulty S.N."/>
            <person name="Strube C."/>
            <person name="Rosa B.A."/>
            <person name="Martin J.C."/>
            <person name="Tyagi R."/>
            <person name="Choi Y.J."/>
            <person name="Wang Q."/>
            <person name="Hallsworth Pepin K."/>
            <person name="Zhang X."/>
            <person name="Ozersky P."/>
            <person name="Wilson R.K."/>
            <person name="Sternberg P.W."/>
            <person name="Gasser R.B."/>
            <person name="Mitreva M."/>
        </authorList>
    </citation>
    <scope>NUCLEOTIDE SEQUENCE [LARGE SCALE GENOMIC DNA]</scope>
    <source>
        <strain evidence="3">HannoverDv2000</strain>
    </source>
</reference>
<feature type="compositionally biased region" description="Polar residues" evidence="1">
    <location>
        <begin position="92"/>
        <end position="121"/>
    </location>
</feature>
<dbReference type="STRING" id="29172.A0A0D8X5Y1"/>
<protein>
    <submittedName>
        <fullName evidence="2">Uncharacterized protein</fullName>
    </submittedName>
</protein>
<dbReference type="EMBL" id="KN719022">
    <property type="protein sequence ID" value="KJH39945.1"/>
    <property type="molecule type" value="Genomic_DNA"/>
</dbReference>
<evidence type="ECO:0000256" key="1">
    <source>
        <dbReference type="SAM" id="MobiDB-lite"/>
    </source>
</evidence>
<feature type="region of interest" description="Disordered" evidence="1">
    <location>
        <begin position="82"/>
        <end position="121"/>
    </location>
</feature>
<organism evidence="2 3">
    <name type="scientific">Dictyocaulus viviparus</name>
    <name type="common">Bovine lungworm</name>
    <dbReference type="NCBI Taxonomy" id="29172"/>
    <lineage>
        <taxon>Eukaryota</taxon>
        <taxon>Metazoa</taxon>
        <taxon>Ecdysozoa</taxon>
        <taxon>Nematoda</taxon>
        <taxon>Chromadorea</taxon>
        <taxon>Rhabditida</taxon>
        <taxon>Rhabditina</taxon>
        <taxon>Rhabditomorpha</taxon>
        <taxon>Strongyloidea</taxon>
        <taxon>Metastrongylidae</taxon>
        <taxon>Dictyocaulus</taxon>
    </lineage>
</organism>
<gene>
    <name evidence="2" type="ORF">DICVIV_14147</name>
</gene>
<name>A0A0D8X5Y1_DICVI</name>
<sequence>HEVTVTEKVLLRDNFGILSFVRAISPPNVEADEVAQFLRRKRQFHFSTSISMIINDIMPVPLKACKNLSPFMLPLFPITQPAGKRFREPSPGTHTVTSQSNPQHSSSDQLTQLLFTSSKTA</sequence>
<proteinExistence type="predicted"/>